<sequence>MDAASPPLLRFGSREVRSGRLTATVARNGGREWRPATRPARAARHAELTPDVVCRQRYHQAAHQGLVFVQV</sequence>
<protein>
    <submittedName>
        <fullName evidence="1">Uncharacterized protein</fullName>
    </submittedName>
</protein>
<comment type="caution">
    <text evidence="1">The sequence shown here is derived from an EMBL/GenBank/DDBJ whole genome shotgun (WGS) entry which is preliminary data.</text>
</comment>
<dbReference type="EMBL" id="WIGN01000381">
    <property type="protein sequence ID" value="KAF6795878.1"/>
    <property type="molecule type" value="Genomic_DNA"/>
</dbReference>
<gene>
    <name evidence="1" type="ORF">CSOJ01_13324</name>
</gene>
<name>A0A8H6IT23_9PEZI</name>
<proteinExistence type="predicted"/>
<evidence type="ECO:0000313" key="2">
    <source>
        <dbReference type="Proteomes" id="UP000652219"/>
    </source>
</evidence>
<evidence type="ECO:0000313" key="1">
    <source>
        <dbReference type="EMBL" id="KAF6795878.1"/>
    </source>
</evidence>
<dbReference type="AlphaFoldDB" id="A0A8H6IT23"/>
<reference evidence="1 2" key="1">
    <citation type="journal article" date="2020" name="Phytopathology">
        <title>Genome Sequence Resources of Colletotrichum truncatum, C. plurivorum, C. musicola, and C. sojae: Four Species Pathogenic to Soybean (Glycine max).</title>
        <authorList>
            <person name="Rogerio F."/>
            <person name="Boufleur T.R."/>
            <person name="Ciampi-Guillardi M."/>
            <person name="Sukno S.A."/>
            <person name="Thon M.R."/>
            <person name="Massola Junior N.S."/>
            <person name="Baroncelli R."/>
        </authorList>
    </citation>
    <scope>NUCLEOTIDE SEQUENCE [LARGE SCALE GENOMIC DNA]</scope>
    <source>
        <strain evidence="1 2">LFN0009</strain>
    </source>
</reference>
<keyword evidence="2" id="KW-1185">Reference proteome</keyword>
<dbReference type="Proteomes" id="UP000652219">
    <property type="component" value="Unassembled WGS sequence"/>
</dbReference>
<accession>A0A8H6IT23</accession>
<organism evidence="1 2">
    <name type="scientific">Colletotrichum sojae</name>
    <dbReference type="NCBI Taxonomy" id="2175907"/>
    <lineage>
        <taxon>Eukaryota</taxon>
        <taxon>Fungi</taxon>
        <taxon>Dikarya</taxon>
        <taxon>Ascomycota</taxon>
        <taxon>Pezizomycotina</taxon>
        <taxon>Sordariomycetes</taxon>
        <taxon>Hypocreomycetidae</taxon>
        <taxon>Glomerellales</taxon>
        <taxon>Glomerellaceae</taxon>
        <taxon>Colletotrichum</taxon>
        <taxon>Colletotrichum orchidearum species complex</taxon>
    </lineage>
</organism>